<keyword evidence="3" id="KW-0731">Sigma factor</keyword>
<evidence type="ECO:0000256" key="3">
    <source>
        <dbReference type="ARBA" id="ARBA00023082"/>
    </source>
</evidence>
<sequence>MSLWTRMAGRVRAGRDDGQPAERGGNADPSGAAPRPHSDPASTGPDASAALVRRLRQGDASALEPIYRAESPGVYRYALALCRQPDWAADAMQEAFVQFATRPEGWDAGRGSLGAYLAGMARHHLLGRWRDRPQADDPMSDPHSADEDQVDSPEQQLVRAQDQAQLWEALQSLPWTFREAVVLVDLQERPYAEAARIAGIELNTLRTRLHRGRARLLAALTAPAPGGEPMESASTADAIGAGQTADRAHTVPTVDTMHAGRAVHAVPPVTAASPGADEHPTRST</sequence>
<reference evidence="9" key="1">
    <citation type="submission" date="2022-10" db="EMBL/GenBank/DDBJ databases">
        <title>Characterization and whole genome sequencing of a new Roseateles species, isolated from fresh water.</title>
        <authorList>
            <person name="Guliayeva D.Y."/>
            <person name="Akhremchuk A.E."/>
            <person name="Sikolenko M.A."/>
            <person name="Valentovich L.N."/>
            <person name="Sidarenka A.V."/>
        </authorList>
    </citation>
    <scope>NUCLEOTIDE SEQUENCE</scope>
    <source>
        <strain evidence="9">BIM B-1768</strain>
    </source>
</reference>
<evidence type="ECO:0000256" key="4">
    <source>
        <dbReference type="ARBA" id="ARBA00023125"/>
    </source>
</evidence>
<evidence type="ECO:0000256" key="5">
    <source>
        <dbReference type="ARBA" id="ARBA00023163"/>
    </source>
</evidence>
<evidence type="ECO:0000256" key="2">
    <source>
        <dbReference type="ARBA" id="ARBA00023015"/>
    </source>
</evidence>
<evidence type="ECO:0000313" key="10">
    <source>
        <dbReference type="Proteomes" id="UP001064933"/>
    </source>
</evidence>
<dbReference type="SUPFAM" id="SSF88946">
    <property type="entry name" value="Sigma2 domain of RNA polymerase sigma factors"/>
    <property type="match status" value="1"/>
</dbReference>
<accession>A0ABY6B060</accession>
<dbReference type="InterPro" id="IPR013324">
    <property type="entry name" value="RNA_pol_sigma_r3/r4-like"/>
</dbReference>
<dbReference type="PANTHER" id="PTHR43133:SF8">
    <property type="entry name" value="RNA POLYMERASE SIGMA FACTOR HI_1459-RELATED"/>
    <property type="match status" value="1"/>
</dbReference>
<comment type="similarity">
    <text evidence="1">Belongs to the sigma-70 factor family. ECF subfamily.</text>
</comment>
<dbReference type="InterPro" id="IPR013325">
    <property type="entry name" value="RNA_pol_sigma_r2"/>
</dbReference>
<feature type="region of interest" description="Disordered" evidence="6">
    <location>
        <begin position="131"/>
        <end position="154"/>
    </location>
</feature>
<dbReference type="NCBIfam" id="TIGR02937">
    <property type="entry name" value="sigma70-ECF"/>
    <property type="match status" value="1"/>
</dbReference>
<keyword evidence="2" id="KW-0805">Transcription regulation</keyword>
<protein>
    <submittedName>
        <fullName evidence="9">RNA polymerase sigma factor</fullName>
    </submittedName>
</protein>
<dbReference type="InterPro" id="IPR014284">
    <property type="entry name" value="RNA_pol_sigma-70_dom"/>
</dbReference>
<evidence type="ECO:0000313" key="9">
    <source>
        <dbReference type="EMBL" id="UXH78332.1"/>
    </source>
</evidence>
<dbReference type="CDD" id="cd06171">
    <property type="entry name" value="Sigma70_r4"/>
    <property type="match status" value="1"/>
</dbReference>
<dbReference type="Gene3D" id="1.10.10.10">
    <property type="entry name" value="Winged helix-like DNA-binding domain superfamily/Winged helix DNA-binding domain"/>
    <property type="match status" value="1"/>
</dbReference>
<dbReference type="Proteomes" id="UP001064933">
    <property type="component" value="Chromosome"/>
</dbReference>
<organism evidence="9 10">
    <name type="scientific">Roseateles amylovorans</name>
    <dbReference type="NCBI Taxonomy" id="2978473"/>
    <lineage>
        <taxon>Bacteria</taxon>
        <taxon>Pseudomonadati</taxon>
        <taxon>Pseudomonadota</taxon>
        <taxon>Betaproteobacteria</taxon>
        <taxon>Burkholderiales</taxon>
        <taxon>Sphaerotilaceae</taxon>
        <taxon>Roseateles</taxon>
    </lineage>
</organism>
<dbReference type="InterPro" id="IPR013249">
    <property type="entry name" value="RNA_pol_sigma70_r4_t2"/>
</dbReference>
<keyword evidence="4" id="KW-0238">DNA-binding</keyword>
<evidence type="ECO:0000259" key="7">
    <source>
        <dbReference type="Pfam" id="PF04542"/>
    </source>
</evidence>
<evidence type="ECO:0000259" key="8">
    <source>
        <dbReference type="Pfam" id="PF08281"/>
    </source>
</evidence>
<dbReference type="InterPro" id="IPR007627">
    <property type="entry name" value="RNA_pol_sigma70_r2"/>
</dbReference>
<dbReference type="RefSeq" id="WP_261758119.1">
    <property type="nucleotide sequence ID" value="NZ_CP104562.2"/>
</dbReference>
<keyword evidence="5" id="KW-0804">Transcription</keyword>
<dbReference type="PANTHER" id="PTHR43133">
    <property type="entry name" value="RNA POLYMERASE ECF-TYPE SIGMA FACTO"/>
    <property type="match status" value="1"/>
</dbReference>
<dbReference type="InterPro" id="IPR036388">
    <property type="entry name" value="WH-like_DNA-bd_sf"/>
</dbReference>
<feature type="domain" description="RNA polymerase sigma-70 region 2" evidence="7">
    <location>
        <begin position="66"/>
        <end position="132"/>
    </location>
</feature>
<evidence type="ECO:0000256" key="1">
    <source>
        <dbReference type="ARBA" id="ARBA00010641"/>
    </source>
</evidence>
<dbReference type="Gene3D" id="1.10.1740.10">
    <property type="match status" value="1"/>
</dbReference>
<dbReference type="Pfam" id="PF08281">
    <property type="entry name" value="Sigma70_r4_2"/>
    <property type="match status" value="1"/>
</dbReference>
<proteinExistence type="inferred from homology"/>
<feature type="region of interest" description="Disordered" evidence="6">
    <location>
        <begin position="1"/>
        <end position="46"/>
    </location>
</feature>
<dbReference type="Pfam" id="PF04542">
    <property type="entry name" value="Sigma70_r2"/>
    <property type="match status" value="1"/>
</dbReference>
<evidence type="ECO:0000256" key="6">
    <source>
        <dbReference type="SAM" id="MobiDB-lite"/>
    </source>
</evidence>
<dbReference type="EMBL" id="CP104562">
    <property type="protein sequence ID" value="UXH78332.1"/>
    <property type="molecule type" value="Genomic_DNA"/>
</dbReference>
<dbReference type="InterPro" id="IPR039425">
    <property type="entry name" value="RNA_pol_sigma-70-like"/>
</dbReference>
<feature type="domain" description="RNA polymerase sigma factor 70 region 4 type 2" evidence="8">
    <location>
        <begin position="165"/>
        <end position="216"/>
    </location>
</feature>
<dbReference type="SUPFAM" id="SSF88659">
    <property type="entry name" value="Sigma3 and sigma4 domains of RNA polymerase sigma factors"/>
    <property type="match status" value="1"/>
</dbReference>
<keyword evidence="10" id="KW-1185">Reference proteome</keyword>
<gene>
    <name evidence="9" type="ORF">N4261_25855</name>
</gene>
<name>A0ABY6B060_9BURK</name>